<reference evidence="10" key="1">
    <citation type="journal article" date="2020" name="mSystems">
        <title>Genome- and Community-Level Interaction Insights into Carbon Utilization and Element Cycling Functions of Hydrothermarchaeota in Hydrothermal Sediment.</title>
        <authorList>
            <person name="Zhou Z."/>
            <person name="Liu Y."/>
            <person name="Xu W."/>
            <person name="Pan J."/>
            <person name="Luo Z.H."/>
            <person name="Li M."/>
        </authorList>
    </citation>
    <scope>NUCLEOTIDE SEQUENCE [LARGE SCALE GENOMIC DNA]</scope>
    <source>
        <strain evidence="10">SpSt-1116</strain>
    </source>
</reference>
<evidence type="ECO:0000256" key="3">
    <source>
        <dbReference type="ARBA" id="ARBA00022448"/>
    </source>
</evidence>
<accession>A0A7J3ZIP3</accession>
<feature type="transmembrane region" description="Helical" evidence="9">
    <location>
        <begin position="89"/>
        <end position="117"/>
    </location>
</feature>
<name>A0A7J3ZIP3_9CREN</name>
<dbReference type="PANTHER" id="PTHR32024:SF2">
    <property type="entry name" value="TRK SYSTEM POTASSIUM UPTAKE PROTEIN TRKG-RELATED"/>
    <property type="match status" value="1"/>
</dbReference>
<evidence type="ECO:0000256" key="7">
    <source>
        <dbReference type="ARBA" id="ARBA00023065"/>
    </source>
</evidence>
<feature type="transmembrane region" description="Helical" evidence="9">
    <location>
        <begin position="544"/>
        <end position="567"/>
    </location>
</feature>
<feature type="transmembrane region" description="Helical" evidence="9">
    <location>
        <begin position="384"/>
        <end position="406"/>
    </location>
</feature>
<evidence type="ECO:0000256" key="8">
    <source>
        <dbReference type="ARBA" id="ARBA00023136"/>
    </source>
</evidence>
<comment type="caution">
    <text evidence="10">The sequence shown here is derived from an EMBL/GenBank/DDBJ whole genome shotgun (WGS) entry which is preliminary data.</text>
</comment>
<comment type="similarity">
    <text evidence="2">Belongs to the TrkH potassium transport family.</text>
</comment>
<feature type="transmembrane region" description="Helical" evidence="9">
    <location>
        <begin position="606"/>
        <end position="630"/>
    </location>
</feature>
<evidence type="ECO:0000256" key="5">
    <source>
        <dbReference type="ARBA" id="ARBA00022692"/>
    </source>
</evidence>
<evidence type="ECO:0000256" key="6">
    <source>
        <dbReference type="ARBA" id="ARBA00022989"/>
    </source>
</evidence>
<keyword evidence="5 9" id="KW-0812">Transmembrane</keyword>
<feature type="transmembrane region" description="Helical" evidence="9">
    <location>
        <begin position="338"/>
        <end position="357"/>
    </location>
</feature>
<feature type="transmembrane region" description="Helical" evidence="9">
    <location>
        <begin position="485"/>
        <end position="506"/>
    </location>
</feature>
<dbReference type="GO" id="GO:0030001">
    <property type="term" value="P:metal ion transport"/>
    <property type="evidence" value="ECO:0007669"/>
    <property type="project" value="UniProtKB-ARBA"/>
</dbReference>
<feature type="transmembrane region" description="Helical" evidence="9">
    <location>
        <begin position="216"/>
        <end position="239"/>
    </location>
</feature>
<organism evidence="10">
    <name type="scientific">Fervidicoccus fontis</name>
    <dbReference type="NCBI Taxonomy" id="683846"/>
    <lineage>
        <taxon>Archaea</taxon>
        <taxon>Thermoproteota</taxon>
        <taxon>Thermoprotei</taxon>
        <taxon>Fervidicoccales</taxon>
        <taxon>Fervidicoccaceae</taxon>
        <taxon>Fervidicoccus</taxon>
    </lineage>
</organism>
<keyword evidence="6 9" id="KW-1133">Transmembrane helix</keyword>
<dbReference type="InterPro" id="IPR003445">
    <property type="entry name" value="Cat_transpt"/>
</dbReference>
<keyword evidence="4" id="KW-1003">Cell membrane</keyword>
<evidence type="ECO:0000256" key="4">
    <source>
        <dbReference type="ARBA" id="ARBA00022475"/>
    </source>
</evidence>
<keyword evidence="8 9" id="KW-0472">Membrane</keyword>
<comment type="subcellular location">
    <subcellularLocation>
        <location evidence="1">Cell membrane</location>
        <topology evidence="1">Multi-pass membrane protein</topology>
    </subcellularLocation>
</comment>
<dbReference type="AlphaFoldDB" id="A0A7J3ZIP3"/>
<dbReference type="Pfam" id="PF02386">
    <property type="entry name" value="TrkH"/>
    <property type="match status" value="1"/>
</dbReference>
<evidence type="ECO:0000256" key="1">
    <source>
        <dbReference type="ARBA" id="ARBA00004651"/>
    </source>
</evidence>
<keyword evidence="7" id="KW-0406">Ion transport</keyword>
<keyword evidence="3" id="KW-0813">Transport</keyword>
<evidence type="ECO:0000313" key="10">
    <source>
        <dbReference type="EMBL" id="HHQ80001.1"/>
    </source>
</evidence>
<dbReference type="EMBL" id="DRZC01000013">
    <property type="protein sequence ID" value="HHQ80001.1"/>
    <property type="molecule type" value="Genomic_DNA"/>
</dbReference>
<feature type="transmembrane region" description="Helical" evidence="9">
    <location>
        <begin position="426"/>
        <end position="443"/>
    </location>
</feature>
<dbReference type="GO" id="GO:0005886">
    <property type="term" value="C:plasma membrane"/>
    <property type="evidence" value="ECO:0007669"/>
    <property type="project" value="UniProtKB-SubCell"/>
</dbReference>
<gene>
    <name evidence="10" type="ORF">ENM78_00835</name>
</gene>
<feature type="transmembrane region" description="Helical" evidence="9">
    <location>
        <begin position="289"/>
        <end position="317"/>
    </location>
</feature>
<dbReference type="GO" id="GO:0008324">
    <property type="term" value="F:monoatomic cation transmembrane transporter activity"/>
    <property type="evidence" value="ECO:0007669"/>
    <property type="project" value="InterPro"/>
</dbReference>
<evidence type="ECO:0000256" key="2">
    <source>
        <dbReference type="ARBA" id="ARBA00009137"/>
    </source>
</evidence>
<dbReference type="PANTHER" id="PTHR32024">
    <property type="entry name" value="TRK SYSTEM POTASSIUM UPTAKE PROTEIN TRKG-RELATED"/>
    <property type="match status" value="1"/>
</dbReference>
<feature type="transmembrane region" description="Helical" evidence="9">
    <location>
        <begin position="182"/>
        <end position="204"/>
    </location>
</feature>
<proteinExistence type="inferred from homology"/>
<feature type="transmembrane region" description="Helical" evidence="9">
    <location>
        <begin position="157"/>
        <end position="176"/>
    </location>
</feature>
<evidence type="ECO:0000256" key="9">
    <source>
        <dbReference type="SAM" id="Phobius"/>
    </source>
</evidence>
<sequence>MVSLMRLSSALSTNIPSLLRCSCCYFRYLNANSVSATFRGTFIFASQKTHYVMMLFCRRQPKNPLAGANRRLGYTLKERKRLKKRASKALQLLGYIGKMLVLSTVLFFVPGLFSLAIDLHSSLELESEILLVASLVLALLSSRTLQHGGPKGKLCSAILKLLSITLVLLWFAIAVSEDRVSQLTLTFMASGAVVLATGMILTKLDRGGIPLGLEDALLLVALLWILVPLIAALPVHMYLEIPFVNVWFESVNGMCGTGLTVFTGQVDPSGVYVPTVAELPKPILLWRAFIQWIGGIGIVVFGVAILSRPGIGVVMLSEIEGRLERIEPSIKRTASQMLRLYIALTVLGFALFTLAGMEPFDAFLHALTGVATGGFSTKSGSIGAFNSLTIELAVMLIMILGATNFYDMYKGLKQPRVLLRSPELRLMLALILLGGIAGTSVLTEKAGIEVVKAARVAFFQVTSALTTTGFQSYNLSEAPTEFKCMLFILMLVGGSIFSTAGGIKLFRILIVFKALKEELKRAVGPPGTATLYRIGRYEVKEVDVVRASLVIFLFVLMVAIGFGYVAMRLSGEYSVDNILFETISATTDIGLSTGVAGASLPTDVKLAFMTLSTLGRLEVLPVVLLVYRALSTVRATIARR</sequence>
<protein>
    <submittedName>
        <fullName evidence="10">TrkH family potassium uptake protein</fullName>
    </submittedName>
</protein>